<dbReference type="CDD" id="cd01109">
    <property type="entry name" value="HTH_YyaN"/>
    <property type="match status" value="1"/>
</dbReference>
<evidence type="ECO:0000313" key="4">
    <source>
        <dbReference type="EMBL" id="WSA30870.1"/>
    </source>
</evidence>
<dbReference type="SUPFAM" id="SSF46955">
    <property type="entry name" value="Putative DNA-binding domain"/>
    <property type="match status" value="1"/>
</dbReference>
<dbReference type="PRINTS" id="PR00040">
    <property type="entry name" value="HTHMERR"/>
</dbReference>
<evidence type="ECO:0000256" key="2">
    <source>
        <dbReference type="SAM" id="MobiDB-lite"/>
    </source>
</evidence>
<dbReference type="Proteomes" id="UP001334804">
    <property type="component" value="Chromosome"/>
</dbReference>
<dbReference type="InterPro" id="IPR000551">
    <property type="entry name" value="MerR-type_HTH_dom"/>
</dbReference>
<dbReference type="PROSITE" id="PS50937">
    <property type="entry name" value="HTH_MERR_2"/>
    <property type="match status" value="1"/>
</dbReference>
<dbReference type="Gene3D" id="1.10.1660.10">
    <property type="match status" value="1"/>
</dbReference>
<feature type="domain" description="HTH merR-type" evidence="3">
    <location>
        <begin position="9"/>
        <end position="78"/>
    </location>
</feature>
<organism evidence="4 5">
    <name type="scientific">Micromonospora peucetia</name>
    <dbReference type="NCBI Taxonomy" id="47871"/>
    <lineage>
        <taxon>Bacteria</taxon>
        <taxon>Bacillati</taxon>
        <taxon>Actinomycetota</taxon>
        <taxon>Actinomycetes</taxon>
        <taxon>Micromonosporales</taxon>
        <taxon>Micromonosporaceae</taxon>
        <taxon>Micromonospora</taxon>
    </lineage>
</organism>
<evidence type="ECO:0000313" key="5">
    <source>
        <dbReference type="Proteomes" id="UP001334804"/>
    </source>
</evidence>
<dbReference type="InterPro" id="IPR009061">
    <property type="entry name" value="DNA-bd_dom_put_sf"/>
</dbReference>
<keyword evidence="1" id="KW-0238">DNA-binding</keyword>
<dbReference type="EMBL" id="CP109071">
    <property type="protein sequence ID" value="WSA30870.1"/>
    <property type="molecule type" value="Genomic_DNA"/>
</dbReference>
<proteinExistence type="predicted"/>
<dbReference type="RefSeq" id="WP_266318957.1">
    <property type="nucleotide sequence ID" value="NZ_CP109071.1"/>
</dbReference>
<feature type="region of interest" description="Disordered" evidence="2">
    <location>
        <begin position="107"/>
        <end position="139"/>
    </location>
</feature>
<evidence type="ECO:0000259" key="3">
    <source>
        <dbReference type="PROSITE" id="PS50937"/>
    </source>
</evidence>
<gene>
    <name evidence="4" type="ORF">OIE14_22250</name>
</gene>
<keyword evidence="5" id="KW-1185">Reference proteome</keyword>
<dbReference type="Pfam" id="PF13411">
    <property type="entry name" value="MerR_1"/>
    <property type="match status" value="1"/>
</dbReference>
<name>A0ABZ1E9N6_9ACTN</name>
<reference evidence="4 5" key="1">
    <citation type="submission" date="2022-10" db="EMBL/GenBank/DDBJ databases">
        <title>The complete genomes of actinobacterial strains from the NBC collection.</title>
        <authorList>
            <person name="Joergensen T.S."/>
            <person name="Alvarez Arevalo M."/>
            <person name="Sterndorff E.B."/>
            <person name="Faurdal D."/>
            <person name="Vuksanovic O."/>
            <person name="Mourched A.-S."/>
            <person name="Charusanti P."/>
            <person name="Shaw S."/>
            <person name="Blin K."/>
            <person name="Weber T."/>
        </authorList>
    </citation>
    <scope>NUCLEOTIDE SEQUENCE [LARGE SCALE GENOMIC DNA]</scope>
    <source>
        <strain evidence="4 5">NBC 01809</strain>
    </source>
</reference>
<accession>A0ABZ1E9N6</accession>
<dbReference type="PANTHER" id="PTHR30204:SF98">
    <property type="entry name" value="HTH-TYPE TRANSCRIPTIONAL REGULATOR ADHR"/>
    <property type="match status" value="1"/>
</dbReference>
<protein>
    <submittedName>
        <fullName evidence="4">MerR family transcriptional regulator</fullName>
    </submittedName>
</protein>
<dbReference type="SMART" id="SM00422">
    <property type="entry name" value="HTH_MERR"/>
    <property type="match status" value="1"/>
</dbReference>
<evidence type="ECO:0000256" key="1">
    <source>
        <dbReference type="ARBA" id="ARBA00023125"/>
    </source>
</evidence>
<sequence length="139" mass="15834">MDTSIREPTLTVGGSAERVGLTTYTLRWYEQEGLVAPVGRDSAGRRRYTERDVNSLVLLTRLRRTGMPVRDMRRYAELARQGDGTLGTRRALFEAHRARVLTRMAELEEDLKGAQPQDRQLPPSGGGPMIRRWGTPRRR</sequence>
<dbReference type="PANTHER" id="PTHR30204">
    <property type="entry name" value="REDOX-CYCLING DRUG-SENSING TRANSCRIPTIONAL ACTIVATOR SOXR"/>
    <property type="match status" value="1"/>
</dbReference>
<dbReference type="InterPro" id="IPR047057">
    <property type="entry name" value="MerR_fam"/>
</dbReference>